<organism evidence="1 2">
    <name type="scientific">Paramecium sonneborni</name>
    <dbReference type="NCBI Taxonomy" id="65129"/>
    <lineage>
        <taxon>Eukaryota</taxon>
        <taxon>Sar</taxon>
        <taxon>Alveolata</taxon>
        <taxon>Ciliophora</taxon>
        <taxon>Intramacronucleata</taxon>
        <taxon>Oligohymenophorea</taxon>
        <taxon>Peniculida</taxon>
        <taxon>Parameciidae</taxon>
        <taxon>Paramecium</taxon>
    </lineage>
</organism>
<dbReference type="AlphaFoldDB" id="A0A8S1PZB7"/>
<proteinExistence type="predicted"/>
<name>A0A8S1PZB7_9CILI</name>
<gene>
    <name evidence="1" type="ORF">PSON_ATCC_30995.1.T0920046</name>
</gene>
<dbReference type="EMBL" id="CAJJDN010000092">
    <property type="protein sequence ID" value="CAD8108737.1"/>
    <property type="molecule type" value="Genomic_DNA"/>
</dbReference>
<sequence>MKKAQRLVNGSIQILKRRKRQVKIIMIIEQNTEEK</sequence>
<evidence type="ECO:0000313" key="1">
    <source>
        <dbReference type="EMBL" id="CAD8108737.1"/>
    </source>
</evidence>
<accession>A0A8S1PZB7</accession>
<dbReference type="Proteomes" id="UP000692954">
    <property type="component" value="Unassembled WGS sequence"/>
</dbReference>
<protein>
    <submittedName>
        <fullName evidence="1">Uncharacterized protein</fullName>
    </submittedName>
</protein>
<comment type="caution">
    <text evidence="1">The sequence shown here is derived from an EMBL/GenBank/DDBJ whole genome shotgun (WGS) entry which is preliminary data.</text>
</comment>
<keyword evidence="2" id="KW-1185">Reference proteome</keyword>
<reference evidence="1" key="1">
    <citation type="submission" date="2021-01" db="EMBL/GenBank/DDBJ databases">
        <authorList>
            <consortium name="Genoscope - CEA"/>
            <person name="William W."/>
        </authorList>
    </citation>
    <scope>NUCLEOTIDE SEQUENCE</scope>
</reference>
<evidence type="ECO:0000313" key="2">
    <source>
        <dbReference type="Proteomes" id="UP000692954"/>
    </source>
</evidence>